<dbReference type="KEGG" id="tmu:101355547"/>
<sequence length="409" mass="41538">MWTALVLVWVFCSFLSKSQVTSHSSGYSVPNERWSRSVQNSTAREAVARAENGTTERTIVGTPSPVTLTKGTLVADSHSTEVTTETTNRTEAGVTAATAGPTILVASGAPTGPTSSVPTSASQTLPAAATGHPPPSTPHAHVPTSSMLPGTAAVTSAPSTKTVAAARPSTRGPLSTHRPSGPTTGNSTAALTPATSPQAPNTPAQSPTAQLSASWSEVNRTGGSTPILSDATPKPTTLPSVAWVSTTTAGTTKAPTEEPPASTAPAPHSSPAPAAKATSATTQMPSDLTSSTRGPTGPVATQTPGWVGTEATLGTAPAGPTLSNSGDTKVPATDACPLSTQGQYLVVTTEPLVLALVNKGILLAVLLLGVTLFLAILVLFALQAYESYKKKDYTQMDYLINGMYADSEM</sequence>
<reference evidence="5" key="1">
    <citation type="submission" date="2025-08" db="UniProtKB">
        <authorList>
            <consortium name="RefSeq"/>
        </authorList>
    </citation>
    <scope>IDENTIFICATION</scope>
</reference>
<feature type="region of interest" description="Disordered" evidence="1">
    <location>
        <begin position="107"/>
        <end position="329"/>
    </location>
</feature>
<dbReference type="GeneID" id="101355547"/>
<evidence type="ECO:0000256" key="1">
    <source>
        <dbReference type="SAM" id="MobiDB-lite"/>
    </source>
</evidence>
<dbReference type="RefSeq" id="XP_012413166.1">
    <property type="nucleotide sequence ID" value="XM_012557712.2"/>
</dbReference>
<dbReference type="Proteomes" id="UP000248480">
    <property type="component" value="Unplaced"/>
</dbReference>
<dbReference type="CTD" id="104949934"/>
<name>A0A2Y9FZB5_TRIMA</name>
<dbReference type="InterPro" id="IPR052660">
    <property type="entry name" value="Erythrocyte_Invasion_ImmMod"/>
</dbReference>
<keyword evidence="2" id="KW-0472">Membrane</keyword>
<feature type="compositionally biased region" description="Polar residues" evidence="1">
    <location>
        <begin position="283"/>
        <end position="304"/>
    </location>
</feature>
<feature type="compositionally biased region" description="Polar residues" evidence="1">
    <location>
        <begin position="143"/>
        <end position="162"/>
    </location>
</feature>
<dbReference type="GO" id="GO:0005794">
    <property type="term" value="C:Golgi apparatus"/>
    <property type="evidence" value="ECO:0007669"/>
    <property type="project" value="TreeGrafter"/>
</dbReference>
<feature type="compositionally biased region" description="Polar residues" evidence="1">
    <location>
        <begin position="112"/>
        <end position="125"/>
    </location>
</feature>
<dbReference type="PANTHER" id="PTHR16021">
    <property type="entry name" value="MANSC DOMAIN CONTAINING PROTEIN 1"/>
    <property type="match status" value="1"/>
</dbReference>
<feature type="signal peptide" evidence="3">
    <location>
        <begin position="1"/>
        <end position="18"/>
    </location>
</feature>
<evidence type="ECO:0000313" key="5">
    <source>
        <dbReference type="RefSeq" id="XP_012413166.1"/>
    </source>
</evidence>
<feature type="compositionally biased region" description="Low complexity" evidence="1">
    <location>
        <begin position="245"/>
        <end position="282"/>
    </location>
</feature>
<feature type="transmembrane region" description="Helical" evidence="2">
    <location>
        <begin position="361"/>
        <end position="382"/>
    </location>
</feature>
<keyword evidence="2" id="KW-1133">Transmembrane helix</keyword>
<dbReference type="InterPro" id="IPR041056">
    <property type="entry name" value="DUF5585"/>
</dbReference>
<evidence type="ECO:0000313" key="4">
    <source>
        <dbReference type="Proteomes" id="UP000248480"/>
    </source>
</evidence>
<keyword evidence="2" id="KW-0812">Transmembrane</keyword>
<protein>
    <submittedName>
        <fullName evidence="5">Uncharacterized protein C11orf24 homolog</fullName>
    </submittedName>
</protein>
<accession>A0A2Y9FZB5</accession>
<dbReference type="Pfam" id="PF17823">
    <property type="entry name" value="DUF5585"/>
    <property type="match status" value="1"/>
</dbReference>
<evidence type="ECO:0000256" key="3">
    <source>
        <dbReference type="SAM" id="SignalP"/>
    </source>
</evidence>
<gene>
    <name evidence="5" type="primary">CUNH11orf24</name>
</gene>
<dbReference type="OrthoDB" id="10071013at2759"/>
<evidence type="ECO:0000256" key="2">
    <source>
        <dbReference type="SAM" id="Phobius"/>
    </source>
</evidence>
<dbReference type="AlphaFoldDB" id="A0A2Y9FZB5"/>
<dbReference type="PANTHER" id="PTHR16021:SF9">
    <property type="entry name" value="CHROMOSOME 11 OPEN READING FRAME 24"/>
    <property type="match status" value="1"/>
</dbReference>
<feature type="compositionally biased region" description="Polar residues" evidence="1">
    <location>
        <begin position="177"/>
        <end position="227"/>
    </location>
</feature>
<keyword evidence="4" id="KW-1185">Reference proteome</keyword>
<proteinExistence type="predicted"/>
<keyword evidence="3" id="KW-0732">Signal</keyword>
<dbReference type="FunCoup" id="A0A2Y9FZB5">
    <property type="interactions" value="497"/>
</dbReference>
<feature type="chain" id="PRO_5016176450" evidence="3">
    <location>
        <begin position="19"/>
        <end position="409"/>
    </location>
</feature>
<organism evidence="4 5">
    <name type="scientific">Trichechus manatus latirostris</name>
    <name type="common">Florida manatee</name>
    <dbReference type="NCBI Taxonomy" id="127582"/>
    <lineage>
        <taxon>Eukaryota</taxon>
        <taxon>Metazoa</taxon>
        <taxon>Chordata</taxon>
        <taxon>Craniata</taxon>
        <taxon>Vertebrata</taxon>
        <taxon>Euteleostomi</taxon>
        <taxon>Mammalia</taxon>
        <taxon>Eutheria</taxon>
        <taxon>Afrotheria</taxon>
        <taxon>Sirenia</taxon>
        <taxon>Trichechidae</taxon>
        <taxon>Trichechus</taxon>
    </lineage>
</organism>
<dbReference type="InParanoid" id="A0A2Y9FZB5"/>